<gene>
    <name evidence="1" type="ORF">H920_13759</name>
</gene>
<name>A0A091CYF7_FUKDA</name>
<proteinExistence type="predicted"/>
<dbReference type="Proteomes" id="UP000028990">
    <property type="component" value="Unassembled WGS sequence"/>
</dbReference>
<protein>
    <submittedName>
        <fullName evidence="1">Uncharacterized protein</fullName>
    </submittedName>
</protein>
<sequence length="90" mass="9896">MLTVKIRAPLMKAAVVPSNSEGPSSSSKKNSPVHIRKTIRSKLLLENQQAEIFLLRSLFMPVGNSLQVGSAHLRILSEVVINLSQLLYSL</sequence>
<accession>A0A091CYF7</accession>
<dbReference type="AlphaFoldDB" id="A0A091CYF7"/>
<dbReference type="EMBL" id="KN123488">
    <property type="protein sequence ID" value="KFO24849.1"/>
    <property type="molecule type" value="Genomic_DNA"/>
</dbReference>
<organism evidence="1 2">
    <name type="scientific">Fukomys damarensis</name>
    <name type="common">Damaraland mole rat</name>
    <name type="synonym">Cryptomys damarensis</name>
    <dbReference type="NCBI Taxonomy" id="885580"/>
    <lineage>
        <taxon>Eukaryota</taxon>
        <taxon>Metazoa</taxon>
        <taxon>Chordata</taxon>
        <taxon>Craniata</taxon>
        <taxon>Vertebrata</taxon>
        <taxon>Euteleostomi</taxon>
        <taxon>Mammalia</taxon>
        <taxon>Eutheria</taxon>
        <taxon>Euarchontoglires</taxon>
        <taxon>Glires</taxon>
        <taxon>Rodentia</taxon>
        <taxon>Hystricomorpha</taxon>
        <taxon>Bathyergidae</taxon>
        <taxon>Fukomys</taxon>
    </lineage>
</organism>
<evidence type="ECO:0000313" key="2">
    <source>
        <dbReference type="Proteomes" id="UP000028990"/>
    </source>
</evidence>
<evidence type="ECO:0000313" key="1">
    <source>
        <dbReference type="EMBL" id="KFO24849.1"/>
    </source>
</evidence>
<reference evidence="1 2" key="1">
    <citation type="submission" date="2013-11" db="EMBL/GenBank/DDBJ databases">
        <title>The Damaraland mole rat (Fukomys damarensis) genome and evolution of African mole rats.</title>
        <authorList>
            <person name="Gladyshev V.N."/>
            <person name="Fang X."/>
        </authorList>
    </citation>
    <scope>NUCLEOTIDE SEQUENCE [LARGE SCALE GENOMIC DNA]</scope>
    <source>
        <tissue evidence="1">Liver</tissue>
    </source>
</reference>
<keyword evidence="2" id="KW-1185">Reference proteome</keyword>